<evidence type="ECO:0000256" key="4">
    <source>
        <dbReference type="ARBA" id="ARBA00023136"/>
    </source>
</evidence>
<feature type="domain" description="G-protein coupled receptors family 2 profile 2" evidence="6">
    <location>
        <begin position="345"/>
        <end position="597"/>
    </location>
</feature>
<feature type="transmembrane region" description="Helical" evidence="5">
    <location>
        <begin position="338"/>
        <end position="368"/>
    </location>
</feature>
<organism evidence="7 8">
    <name type="scientific">Acanthaster planci</name>
    <name type="common">Crown-of-thorns starfish</name>
    <dbReference type="NCBI Taxonomy" id="133434"/>
    <lineage>
        <taxon>Eukaryota</taxon>
        <taxon>Metazoa</taxon>
        <taxon>Echinodermata</taxon>
        <taxon>Eleutherozoa</taxon>
        <taxon>Asterozoa</taxon>
        <taxon>Asteroidea</taxon>
        <taxon>Valvatacea</taxon>
        <taxon>Valvatida</taxon>
        <taxon>Acanthasteridae</taxon>
        <taxon>Acanthaster</taxon>
    </lineage>
</organism>
<dbReference type="InterPro" id="IPR017981">
    <property type="entry name" value="GPCR_2-like_7TM"/>
</dbReference>
<evidence type="ECO:0000256" key="3">
    <source>
        <dbReference type="ARBA" id="ARBA00022989"/>
    </source>
</evidence>
<dbReference type="KEGG" id="aplc:110977716"/>
<dbReference type="GeneID" id="110977716"/>
<evidence type="ECO:0000313" key="7">
    <source>
        <dbReference type="Proteomes" id="UP000694845"/>
    </source>
</evidence>
<sequence length="621" mass="70364">MTIFKNVHCAECVQSLSSLSCHIHEPNINPSHSFVLLFNFTERSVRYVFKSWFIWGENALPQVLGICTQWQMYDPFQGTCRDLICPVGMTIQSGQCVQSLHNRIADYSSDTTIGDCFLRFLSSEGIENYTNYNSTTLVKIFQQNITNNPTTSQQIYVRAEFSVAKRIEDALHRFVHDEELNDNTSRLCNVTTLLLVASSQSNKNVSQHPICEGFTLHDVQLVDIDLNNNSGILYRTEDGHVYTGLEFMHATVYEFSGNARSRNISRETYLTLCDPFVGKSCPVLSFNTSEFLVEASGKDVVFVHKASGVAFPADDIWQLPDGSLRVCNFLHRVKQDNYPAWVTALSGFSFAGSIISVVCLLFALLTYSLFPSLRNQPGKIIMNLMVAFVLAQFVLMVGKISTVWLCVLRATVLHFIWLVVFSWMSVLAVELTRSFKSTMLPNKETDSVDCKVLKLGILAWGLPAIFVSVCFLVSKLGQNQSWQWLEYGGSSCWIVKPLHSFFVFGIPVAIFLLINFVMVTFMIFKVIANRRRLAAVQMTRKLKTDIMLCLKIIVLTGVTWSLFYAASVVDSVPFWYITVWINSLQGAFVSLMFILRDNVRALWLKKLVKVWGYCQCHHNGK</sequence>
<evidence type="ECO:0000256" key="1">
    <source>
        <dbReference type="ARBA" id="ARBA00004141"/>
    </source>
</evidence>
<feature type="transmembrane region" description="Helical" evidence="5">
    <location>
        <begin position="501"/>
        <end position="527"/>
    </location>
</feature>
<dbReference type="GO" id="GO:0004930">
    <property type="term" value="F:G protein-coupled receptor activity"/>
    <property type="evidence" value="ECO:0007669"/>
    <property type="project" value="InterPro"/>
</dbReference>
<keyword evidence="4 5" id="KW-0472">Membrane</keyword>
<dbReference type="InterPro" id="IPR053231">
    <property type="entry name" value="GPCR_LN-TM7"/>
</dbReference>
<feature type="transmembrane region" description="Helical" evidence="5">
    <location>
        <begin position="380"/>
        <end position="400"/>
    </location>
</feature>
<dbReference type="SUPFAM" id="SSF81321">
    <property type="entry name" value="Family A G protein-coupled receptor-like"/>
    <property type="match status" value="1"/>
</dbReference>
<dbReference type="PANTHER" id="PTHR45902">
    <property type="entry name" value="LATROPHILIN RECEPTOR-LIKE PROTEIN A"/>
    <property type="match status" value="1"/>
</dbReference>
<dbReference type="RefSeq" id="XP_022087755.1">
    <property type="nucleotide sequence ID" value="XM_022232063.1"/>
</dbReference>
<dbReference type="InterPro" id="IPR000832">
    <property type="entry name" value="GPCR_2_secretin-like"/>
</dbReference>
<reference evidence="8" key="1">
    <citation type="submission" date="2025-08" db="UniProtKB">
        <authorList>
            <consortium name="RefSeq"/>
        </authorList>
    </citation>
    <scope>IDENTIFICATION</scope>
</reference>
<evidence type="ECO:0000256" key="5">
    <source>
        <dbReference type="SAM" id="Phobius"/>
    </source>
</evidence>
<feature type="transmembrane region" description="Helical" evidence="5">
    <location>
        <begin position="412"/>
        <end position="431"/>
    </location>
</feature>
<accession>A0A8B7Y5Y2</accession>
<keyword evidence="2 5" id="KW-0812">Transmembrane</keyword>
<evidence type="ECO:0000259" key="6">
    <source>
        <dbReference type="PROSITE" id="PS50261"/>
    </source>
</evidence>
<protein>
    <submittedName>
        <fullName evidence="8">Uncharacterized protein LOC110977716</fullName>
    </submittedName>
</protein>
<evidence type="ECO:0000256" key="2">
    <source>
        <dbReference type="ARBA" id="ARBA00022692"/>
    </source>
</evidence>
<dbReference type="CDD" id="cd13952">
    <property type="entry name" value="7tm_classB"/>
    <property type="match status" value="1"/>
</dbReference>
<dbReference type="PROSITE" id="PS50261">
    <property type="entry name" value="G_PROTEIN_RECEP_F2_4"/>
    <property type="match status" value="1"/>
</dbReference>
<dbReference type="PANTHER" id="PTHR45902:SF1">
    <property type="entry name" value="LATROPHILIN RECEPTOR-LIKE PROTEIN A"/>
    <property type="match status" value="1"/>
</dbReference>
<dbReference type="OMA" id="IHEPNIN"/>
<dbReference type="AlphaFoldDB" id="A0A8B7Y5Y2"/>
<gene>
    <name evidence="8" type="primary">LOC110977716</name>
</gene>
<dbReference type="GO" id="GO:0016020">
    <property type="term" value="C:membrane"/>
    <property type="evidence" value="ECO:0007669"/>
    <property type="project" value="UniProtKB-SubCell"/>
</dbReference>
<evidence type="ECO:0000313" key="8">
    <source>
        <dbReference type="RefSeq" id="XP_022087755.1"/>
    </source>
</evidence>
<dbReference type="GO" id="GO:0007166">
    <property type="term" value="P:cell surface receptor signaling pathway"/>
    <property type="evidence" value="ECO:0007669"/>
    <property type="project" value="InterPro"/>
</dbReference>
<dbReference type="Pfam" id="PF00002">
    <property type="entry name" value="7tm_2"/>
    <property type="match status" value="1"/>
</dbReference>
<comment type="subcellular location">
    <subcellularLocation>
        <location evidence="1">Membrane</location>
        <topology evidence="1">Multi-pass membrane protein</topology>
    </subcellularLocation>
</comment>
<proteinExistence type="predicted"/>
<keyword evidence="3 5" id="KW-1133">Transmembrane helix</keyword>
<dbReference type="Proteomes" id="UP000694845">
    <property type="component" value="Unplaced"/>
</dbReference>
<feature type="transmembrane region" description="Helical" evidence="5">
    <location>
        <begin position="452"/>
        <end position="474"/>
    </location>
</feature>
<keyword evidence="7" id="KW-1185">Reference proteome</keyword>
<feature type="transmembrane region" description="Helical" evidence="5">
    <location>
        <begin position="574"/>
        <end position="595"/>
    </location>
</feature>
<dbReference type="Gene3D" id="1.20.1070.10">
    <property type="entry name" value="Rhodopsin 7-helix transmembrane proteins"/>
    <property type="match status" value="1"/>
</dbReference>
<feature type="transmembrane region" description="Helical" evidence="5">
    <location>
        <begin position="548"/>
        <end position="568"/>
    </location>
</feature>
<name>A0A8B7Y5Y2_ACAPL</name>
<dbReference type="PRINTS" id="PR00249">
    <property type="entry name" value="GPCRSECRETIN"/>
</dbReference>
<dbReference type="OrthoDB" id="6134459at2759"/>